<dbReference type="SUPFAM" id="SSF51395">
    <property type="entry name" value="FMN-linked oxidoreductases"/>
    <property type="match status" value="1"/>
</dbReference>
<dbReference type="Pfam" id="PF00724">
    <property type="entry name" value="Oxidored_FMN"/>
    <property type="match status" value="1"/>
</dbReference>
<dbReference type="OrthoDB" id="2844007at2759"/>
<dbReference type="Pfam" id="PF03171">
    <property type="entry name" value="2OG-FeII_Oxy"/>
    <property type="match status" value="1"/>
</dbReference>
<dbReference type="Proteomes" id="UP000076532">
    <property type="component" value="Unassembled WGS sequence"/>
</dbReference>
<dbReference type="InterPro" id="IPR013785">
    <property type="entry name" value="Aldolase_TIM"/>
</dbReference>
<dbReference type="SUPFAM" id="SSF51197">
    <property type="entry name" value="Clavaminate synthase-like"/>
    <property type="match status" value="1"/>
</dbReference>
<organism evidence="2 3">
    <name type="scientific">Athelia psychrophila</name>
    <dbReference type="NCBI Taxonomy" id="1759441"/>
    <lineage>
        <taxon>Eukaryota</taxon>
        <taxon>Fungi</taxon>
        <taxon>Dikarya</taxon>
        <taxon>Basidiomycota</taxon>
        <taxon>Agaricomycotina</taxon>
        <taxon>Agaricomycetes</taxon>
        <taxon>Agaricomycetidae</taxon>
        <taxon>Atheliales</taxon>
        <taxon>Atheliaceae</taxon>
        <taxon>Athelia</taxon>
    </lineage>
</organism>
<dbReference type="InterPro" id="IPR005123">
    <property type="entry name" value="Oxoglu/Fe-dep_dioxygenase_dom"/>
</dbReference>
<gene>
    <name evidence="2" type="ORF">FIBSPDRAFT_923179</name>
</gene>
<dbReference type="InterPro" id="IPR045247">
    <property type="entry name" value="Oye-like"/>
</dbReference>
<dbReference type="GO" id="GO:0016491">
    <property type="term" value="F:oxidoreductase activity"/>
    <property type="evidence" value="ECO:0007669"/>
    <property type="project" value="InterPro"/>
</dbReference>
<reference evidence="2 3" key="1">
    <citation type="journal article" date="2016" name="Mol. Biol. Evol.">
        <title>Comparative Genomics of Early-Diverging Mushroom-Forming Fungi Provides Insights into the Origins of Lignocellulose Decay Capabilities.</title>
        <authorList>
            <person name="Nagy L.G."/>
            <person name="Riley R."/>
            <person name="Tritt A."/>
            <person name="Adam C."/>
            <person name="Daum C."/>
            <person name="Floudas D."/>
            <person name="Sun H."/>
            <person name="Yadav J.S."/>
            <person name="Pangilinan J."/>
            <person name="Larsson K.H."/>
            <person name="Matsuura K."/>
            <person name="Barry K."/>
            <person name="Labutti K."/>
            <person name="Kuo R."/>
            <person name="Ohm R.A."/>
            <person name="Bhattacharya S.S."/>
            <person name="Shirouzu T."/>
            <person name="Yoshinaga Y."/>
            <person name="Martin F.M."/>
            <person name="Grigoriev I.V."/>
            <person name="Hibbett D.S."/>
        </authorList>
    </citation>
    <scope>NUCLEOTIDE SEQUENCE [LARGE SCALE GENOMIC DNA]</scope>
    <source>
        <strain evidence="2 3">CBS 109695</strain>
    </source>
</reference>
<dbReference type="STRING" id="436010.A0A167VT96"/>
<sequence length="536" mass="58936">MPSSTPISPLFSPVYLGTHPHRIVVTPRSIPESVKSSEFCECLVESMMNTVSSIINYRFEVQDAAVNAISKGFDGVEISACEGSALEQVILTAESDEHAADFINDFLSPVVSVVKAERIGIRFSPFSPTLVTGSKNLVSRFKAVLSRIHTTFPTLAFVHVFGGKNIGELELPSTADSLESFRSIFCEMSASDIASPAPTLFVSSNDYTPESATATASSTSGLIAFTAGSVPNPDIVAKIQNGSKLEQDDFTSKRMLDIERIFRTGKEFVFEWTPEESKRVNRAMDDVDDYLSQFDPALSYEGTDKKIVWRKSCWFACHGLGQPFLQTEEEIARFDGDLKDGLSGLRALQQGKGLRSSLEYLKLLLDNSLVDTSRALGIQDQMILQCSVRYRIIKYTAHRGDLGGIGLHPDGNLLSALITNGPGLSVFDMDGTHREPGFNGTILMGGSTLYRWSNGTYLPTFHNVNTTKDQKKISIVAFFNLPDMETIPRDPDAFGSSAGFFHDIKHIKEDDKSPKGELAPLWDIIIDKHKLVLPAH</sequence>
<protein>
    <recommendedName>
        <fullName evidence="1">Fe2OG dioxygenase domain-containing protein</fullName>
    </recommendedName>
</protein>
<keyword evidence="3" id="KW-1185">Reference proteome</keyword>
<evidence type="ECO:0000259" key="1">
    <source>
        <dbReference type="PROSITE" id="PS51471"/>
    </source>
</evidence>
<name>A0A167VT96_9AGAM</name>
<evidence type="ECO:0000313" key="3">
    <source>
        <dbReference type="Proteomes" id="UP000076532"/>
    </source>
</evidence>
<dbReference type="PANTHER" id="PTHR22893:SF91">
    <property type="entry name" value="NADPH DEHYDROGENASE 2-RELATED"/>
    <property type="match status" value="1"/>
</dbReference>
<accession>A0A167VT96</accession>
<dbReference type="InterPro" id="IPR001155">
    <property type="entry name" value="OxRdtase_FMN_N"/>
</dbReference>
<feature type="domain" description="Fe2OG dioxygenase" evidence="1">
    <location>
        <begin position="382"/>
        <end position="482"/>
    </location>
</feature>
<dbReference type="GO" id="GO:0010181">
    <property type="term" value="F:FMN binding"/>
    <property type="evidence" value="ECO:0007669"/>
    <property type="project" value="InterPro"/>
</dbReference>
<evidence type="ECO:0000313" key="2">
    <source>
        <dbReference type="EMBL" id="KZP05347.1"/>
    </source>
</evidence>
<dbReference type="PANTHER" id="PTHR22893">
    <property type="entry name" value="NADH OXIDOREDUCTASE-RELATED"/>
    <property type="match status" value="1"/>
</dbReference>
<dbReference type="EMBL" id="KV417845">
    <property type="protein sequence ID" value="KZP05347.1"/>
    <property type="molecule type" value="Genomic_DNA"/>
</dbReference>
<dbReference type="AlphaFoldDB" id="A0A167VT96"/>
<dbReference type="PROSITE" id="PS51471">
    <property type="entry name" value="FE2OG_OXY"/>
    <property type="match status" value="1"/>
</dbReference>
<proteinExistence type="predicted"/>
<dbReference type="InterPro" id="IPR044861">
    <property type="entry name" value="IPNS-like_FE2OG_OXY"/>
</dbReference>
<dbReference type="Gene3D" id="3.20.20.70">
    <property type="entry name" value="Aldolase class I"/>
    <property type="match status" value="1"/>
</dbReference>
<dbReference type="InterPro" id="IPR027443">
    <property type="entry name" value="IPNS-like_sf"/>
</dbReference>
<dbReference type="Gene3D" id="2.60.120.330">
    <property type="entry name" value="B-lactam Antibiotic, Isopenicillin N Synthase, Chain"/>
    <property type="match status" value="1"/>
</dbReference>